<evidence type="ECO:0008006" key="4">
    <source>
        <dbReference type="Google" id="ProtNLM"/>
    </source>
</evidence>
<dbReference type="RefSeq" id="WP_343782638.1">
    <property type="nucleotide sequence ID" value="NZ_BAAACZ010000009.1"/>
</dbReference>
<evidence type="ECO:0000313" key="2">
    <source>
        <dbReference type="EMBL" id="GAA0459615.1"/>
    </source>
</evidence>
<dbReference type="Proteomes" id="UP001500740">
    <property type="component" value="Unassembled WGS sequence"/>
</dbReference>
<sequence>MDTVNLLFNIFLVAIVVISFPLGLIVMKKREDYKSGLSTVFLVSFVLLLFVFSWYQSAAAEQFAGTMGVLFSLVLVFMLYIVYIILAWLILKLVHRRSLVS</sequence>
<keyword evidence="1" id="KW-1133">Transmembrane helix</keyword>
<name>A0ABP3JNT1_9BACI</name>
<accession>A0ABP3JNT1</accession>
<gene>
    <name evidence="2" type="ORF">GCM10008935_13650</name>
</gene>
<evidence type="ECO:0000313" key="3">
    <source>
        <dbReference type="Proteomes" id="UP001500740"/>
    </source>
</evidence>
<feature type="transmembrane region" description="Helical" evidence="1">
    <location>
        <begin position="37"/>
        <end position="55"/>
    </location>
</feature>
<reference evidence="3" key="1">
    <citation type="journal article" date="2019" name="Int. J. Syst. Evol. Microbiol.">
        <title>The Global Catalogue of Microorganisms (GCM) 10K type strain sequencing project: providing services to taxonomists for standard genome sequencing and annotation.</title>
        <authorList>
            <consortium name="The Broad Institute Genomics Platform"/>
            <consortium name="The Broad Institute Genome Sequencing Center for Infectious Disease"/>
            <person name="Wu L."/>
            <person name="Ma J."/>
        </authorList>
    </citation>
    <scope>NUCLEOTIDE SEQUENCE [LARGE SCALE GENOMIC DNA]</scope>
    <source>
        <strain evidence="3">JCM 14193</strain>
    </source>
</reference>
<proteinExistence type="predicted"/>
<organism evidence="2 3">
    <name type="scientific">Alkalibacillus silvisoli</name>
    <dbReference type="NCBI Taxonomy" id="392823"/>
    <lineage>
        <taxon>Bacteria</taxon>
        <taxon>Bacillati</taxon>
        <taxon>Bacillota</taxon>
        <taxon>Bacilli</taxon>
        <taxon>Bacillales</taxon>
        <taxon>Bacillaceae</taxon>
        <taxon>Alkalibacillus</taxon>
    </lineage>
</organism>
<feature type="transmembrane region" description="Helical" evidence="1">
    <location>
        <begin position="67"/>
        <end position="91"/>
    </location>
</feature>
<dbReference type="EMBL" id="BAAACZ010000009">
    <property type="protein sequence ID" value="GAA0459615.1"/>
    <property type="molecule type" value="Genomic_DNA"/>
</dbReference>
<keyword evidence="1" id="KW-0812">Transmembrane</keyword>
<evidence type="ECO:0000256" key="1">
    <source>
        <dbReference type="SAM" id="Phobius"/>
    </source>
</evidence>
<protein>
    <recommendedName>
        <fullName evidence="4">DUF2651 domain-containing protein</fullName>
    </recommendedName>
</protein>
<comment type="caution">
    <text evidence="2">The sequence shown here is derived from an EMBL/GenBank/DDBJ whole genome shotgun (WGS) entry which is preliminary data.</text>
</comment>
<feature type="transmembrane region" description="Helical" evidence="1">
    <location>
        <begin position="6"/>
        <end position="25"/>
    </location>
</feature>
<keyword evidence="3" id="KW-1185">Reference proteome</keyword>
<keyword evidence="1" id="KW-0472">Membrane</keyword>